<dbReference type="AlphaFoldDB" id="A0A3M7TV92"/>
<accession>A0A3M7TV92</accession>
<keyword evidence="1" id="KW-1133">Transmembrane helix</keyword>
<dbReference type="InterPro" id="IPR009574">
    <property type="entry name" value="DUF1189"/>
</dbReference>
<evidence type="ECO:0000313" key="3">
    <source>
        <dbReference type="Proteomes" id="UP000278746"/>
    </source>
</evidence>
<protein>
    <submittedName>
        <fullName evidence="2">DUF1189 domain-containing protein</fullName>
    </submittedName>
</protein>
<keyword evidence="1" id="KW-0812">Transmembrane</keyword>
<comment type="caution">
    <text evidence="2">The sequence shown here is derived from an EMBL/GenBank/DDBJ whole genome shotgun (WGS) entry which is preliminary data.</text>
</comment>
<feature type="transmembrane region" description="Helical" evidence="1">
    <location>
        <begin position="208"/>
        <end position="229"/>
    </location>
</feature>
<name>A0A3M7TV92_9BACI</name>
<sequence length="260" mass="29236">MNIFKQFIASLYSPKMIASFRHHKIGRAIGYVFLLMFITLIPLAISLGTTIYSFVNQLENHLEENVPDFQIQNGLLTSDETDEPVINEEDGQTIIFDPSGELTQSDISGNYDEAIALLEREAILITNGVTQQPVSYQDLDLNLTKTQAVDMVEAFSGMLPLIISLIIVLMYLFYTASKFIGVTFLALIGFIFKKSVGLPNMTYKHSWVLAAFTVTLPTTIFALVNVTGLNIPFQFGIYWTIAIVMLFQVLRYIPKPKTEE</sequence>
<evidence type="ECO:0000256" key="1">
    <source>
        <dbReference type="SAM" id="Phobius"/>
    </source>
</evidence>
<organism evidence="2 3">
    <name type="scientific">Alteribacter keqinensis</name>
    <dbReference type="NCBI Taxonomy" id="2483800"/>
    <lineage>
        <taxon>Bacteria</taxon>
        <taxon>Bacillati</taxon>
        <taxon>Bacillota</taxon>
        <taxon>Bacilli</taxon>
        <taxon>Bacillales</taxon>
        <taxon>Bacillaceae</taxon>
        <taxon>Alteribacter</taxon>
    </lineage>
</organism>
<dbReference type="Pfam" id="PF06691">
    <property type="entry name" value="DUF1189"/>
    <property type="match status" value="1"/>
</dbReference>
<proteinExistence type="predicted"/>
<keyword evidence="3" id="KW-1185">Reference proteome</keyword>
<dbReference type="OrthoDB" id="1903376at2"/>
<gene>
    <name evidence="2" type="ORF">EBO34_02805</name>
</gene>
<feature type="transmembrane region" description="Helical" evidence="1">
    <location>
        <begin position="28"/>
        <end position="55"/>
    </location>
</feature>
<dbReference type="RefSeq" id="WP_122896434.1">
    <property type="nucleotide sequence ID" value="NZ_RHIB01000001.1"/>
</dbReference>
<evidence type="ECO:0000313" key="2">
    <source>
        <dbReference type="EMBL" id="RNA68912.1"/>
    </source>
</evidence>
<feature type="transmembrane region" description="Helical" evidence="1">
    <location>
        <begin position="154"/>
        <end position="173"/>
    </location>
</feature>
<reference evidence="2 3" key="1">
    <citation type="submission" date="2018-10" db="EMBL/GenBank/DDBJ databases">
        <title>Bacillus Keqinensis sp. nov., a moderately halophilic bacterium isolated from a saline-alkaline lake.</title>
        <authorList>
            <person name="Wang H."/>
        </authorList>
    </citation>
    <scope>NUCLEOTIDE SEQUENCE [LARGE SCALE GENOMIC DNA]</scope>
    <source>
        <strain evidence="2 3">KQ-3</strain>
    </source>
</reference>
<keyword evidence="1" id="KW-0472">Membrane</keyword>
<dbReference type="EMBL" id="RHIB01000001">
    <property type="protein sequence ID" value="RNA68912.1"/>
    <property type="molecule type" value="Genomic_DNA"/>
</dbReference>
<dbReference type="Proteomes" id="UP000278746">
    <property type="component" value="Unassembled WGS sequence"/>
</dbReference>
<feature type="transmembrane region" description="Helical" evidence="1">
    <location>
        <begin position="235"/>
        <end position="253"/>
    </location>
</feature>